<dbReference type="PANTHER" id="PTHR13947:SF37">
    <property type="entry name" value="LD18367P"/>
    <property type="match status" value="1"/>
</dbReference>
<evidence type="ECO:0000256" key="1">
    <source>
        <dbReference type="ARBA" id="ARBA00022679"/>
    </source>
</evidence>
<organism evidence="3 4">
    <name type="scientific">Actinophytocola glycyrrhizae</name>
    <dbReference type="NCBI Taxonomy" id="2044873"/>
    <lineage>
        <taxon>Bacteria</taxon>
        <taxon>Bacillati</taxon>
        <taxon>Actinomycetota</taxon>
        <taxon>Actinomycetes</taxon>
        <taxon>Pseudonocardiales</taxon>
        <taxon>Pseudonocardiaceae</taxon>
    </lineage>
</organism>
<keyword evidence="3" id="KW-0012">Acyltransferase</keyword>
<dbReference type="SUPFAM" id="SSF55729">
    <property type="entry name" value="Acyl-CoA N-acyltransferases (Nat)"/>
    <property type="match status" value="1"/>
</dbReference>
<dbReference type="EMBL" id="JBHSIS010000003">
    <property type="protein sequence ID" value="MFC4853378.1"/>
    <property type="molecule type" value="Genomic_DNA"/>
</dbReference>
<dbReference type="Pfam" id="PF00583">
    <property type="entry name" value="Acetyltransf_1"/>
    <property type="match status" value="1"/>
</dbReference>
<gene>
    <name evidence="3" type="ORF">ACFPCV_07670</name>
</gene>
<dbReference type="EC" id="2.3.-.-" evidence="3"/>
<dbReference type="CDD" id="cd04301">
    <property type="entry name" value="NAT_SF"/>
    <property type="match status" value="1"/>
</dbReference>
<evidence type="ECO:0000259" key="2">
    <source>
        <dbReference type="PROSITE" id="PS51186"/>
    </source>
</evidence>
<dbReference type="PANTHER" id="PTHR13947">
    <property type="entry name" value="GNAT FAMILY N-ACETYLTRANSFERASE"/>
    <property type="match status" value="1"/>
</dbReference>
<dbReference type="Gene3D" id="3.40.630.30">
    <property type="match status" value="1"/>
</dbReference>
<protein>
    <submittedName>
        <fullName evidence="3">GNAT family N-acetyltransferase</fullName>
        <ecNumber evidence="3">2.3.-.-</ecNumber>
    </submittedName>
</protein>
<dbReference type="Proteomes" id="UP001595859">
    <property type="component" value="Unassembled WGS sequence"/>
</dbReference>
<keyword evidence="4" id="KW-1185">Reference proteome</keyword>
<reference evidence="4" key="1">
    <citation type="journal article" date="2019" name="Int. J. Syst. Evol. Microbiol.">
        <title>The Global Catalogue of Microorganisms (GCM) 10K type strain sequencing project: providing services to taxonomists for standard genome sequencing and annotation.</title>
        <authorList>
            <consortium name="The Broad Institute Genomics Platform"/>
            <consortium name="The Broad Institute Genome Sequencing Center for Infectious Disease"/>
            <person name="Wu L."/>
            <person name="Ma J."/>
        </authorList>
    </citation>
    <scope>NUCLEOTIDE SEQUENCE [LARGE SCALE GENOMIC DNA]</scope>
    <source>
        <strain evidence="4">ZS-22-S1</strain>
    </source>
</reference>
<name>A0ABV9RXN2_9PSEU</name>
<dbReference type="InterPro" id="IPR016181">
    <property type="entry name" value="Acyl_CoA_acyltransferase"/>
</dbReference>
<accession>A0ABV9RXN2</accession>
<sequence>MTQVSVMDAFTTPRTAKVAERLVFEYLAATQVETGWPEPTSIDGLPPLLRNECRDLRRVHRQPGGLWLAHQDGSPVGCVGLVTRALGTAEVKRLYVRPTHRGGIGRVLMNHVHQHAEDHYFTRVVVSVVPTRTAVIDFYRRLGYTDTEPYDMFPASMVNLRRPVTHP</sequence>
<proteinExistence type="predicted"/>
<dbReference type="GO" id="GO:0016746">
    <property type="term" value="F:acyltransferase activity"/>
    <property type="evidence" value="ECO:0007669"/>
    <property type="project" value="UniProtKB-KW"/>
</dbReference>
<evidence type="ECO:0000313" key="4">
    <source>
        <dbReference type="Proteomes" id="UP001595859"/>
    </source>
</evidence>
<dbReference type="PROSITE" id="PS51186">
    <property type="entry name" value="GNAT"/>
    <property type="match status" value="1"/>
</dbReference>
<evidence type="ECO:0000313" key="3">
    <source>
        <dbReference type="EMBL" id="MFC4853378.1"/>
    </source>
</evidence>
<dbReference type="RefSeq" id="WP_378055340.1">
    <property type="nucleotide sequence ID" value="NZ_JBHSIS010000003.1"/>
</dbReference>
<feature type="domain" description="N-acetyltransferase" evidence="2">
    <location>
        <begin position="24"/>
        <end position="165"/>
    </location>
</feature>
<keyword evidence="1 3" id="KW-0808">Transferase</keyword>
<comment type="caution">
    <text evidence="3">The sequence shown here is derived from an EMBL/GenBank/DDBJ whole genome shotgun (WGS) entry which is preliminary data.</text>
</comment>
<dbReference type="InterPro" id="IPR000182">
    <property type="entry name" value="GNAT_dom"/>
</dbReference>
<dbReference type="InterPro" id="IPR050769">
    <property type="entry name" value="NAT_camello-type"/>
</dbReference>